<feature type="transmembrane region" description="Helical" evidence="6">
    <location>
        <begin position="91"/>
        <end position="116"/>
    </location>
</feature>
<dbReference type="RefSeq" id="WP_378293669.1">
    <property type="nucleotide sequence ID" value="NZ_JBHULE010000019.1"/>
</dbReference>
<keyword evidence="2 6" id="KW-0812">Transmembrane</keyword>
<dbReference type="Gene3D" id="6.10.140.1430">
    <property type="match status" value="1"/>
</dbReference>
<keyword evidence="3 6" id="KW-1133">Transmembrane helix</keyword>
<evidence type="ECO:0000256" key="6">
    <source>
        <dbReference type="SAM" id="Phobius"/>
    </source>
</evidence>
<evidence type="ECO:0000256" key="5">
    <source>
        <dbReference type="SAM" id="Coils"/>
    </source>
</evidence>
<keyword evidence="5" id="KW-0175">Coiled coil</keyword>
<dbReference type="Proteomes" id="UP001597319">
    <property type="component" value="Unassembled WGS sequence"/>
</dbReference>
<protein>
    <submittedName>
        <fullName evidence="8">TM2 domain-containing protein</fullName>
    </submittedName>
</protein>
<dbReference type="InterPro" id="IPR007829">
    <property type="entry name" value="TM2"/>
</dbReference>
<evidence type="ECO:0000256" key="1">
    <source>
        <dbReference type="ARBA" id="ARBA00004141"/>
    </source>
</evidence>
<evidence type="ECO:0000256" key="4">
    <source>
        <dbReference type="ARBA" id="ARBA00023136"/>
    </source>
</evidence>
<gene>
    <name evidence="8" type="ORF">ACFSR1_14460</name>
</gene>
<feature type="transmembrane region" description="Helical" evidence="6">
    <location>
        <begin position="66"/>
        <end position="85"/>
    </location>
</feature>
<accession>A0ABW5LGA8</accession>
<name>A0ABW5LGA8_9FLAO</name>
<evidence type="ECO:0000313" key="9">
    <source>
        <dbReference type="Proteomes" id="UP001597319"/>
    </source>
</evidence>
<reference evidence="9" key="1">
    <citation type="journal article" date="2019" name="Int. J. Syst. Evol. Microbiol.">
        <title>The Global Catalogue of Microorganisms (GCM) 10K type strain sequencing project: providing services to taxonomists for standard genome sequencing and annotation.</title>
        <authorList>
            <consortium name="The Broad Institute Genomics Platform"/>
            <consortium name="The Broad Institute Genome Sequencing Center for Infectious Disease"/>
            <person name="Wu L."/>
            <person name="Ma J."/>
        </authorList>
    </citation>
    <scope>NUCLEOTIDE SEQUENCE [LARGE SCALE GENOMIC DNA]</scope>
    <source>
        <strain evidence="9">KCTC 52274</strain>
    </source>
</reference>
<keyword evidence="4 6" id="KW-0472">Membrane</keyword>
<feature type="coiled-coil region" evidence="5">
    <location>
        <begin position="13"/>
        <end position="47"/>
    </location>
</feature>
<dbReference type="EMBL" id="JBHULE010000019">
    <property type="protein sequence ID" value="MFD2563880.1"/>
    <property type="molecule type" value="Genomic_DNA"/>
</dbReference>
<dbReference type="Pfam" id="PF05154">
    <property type="entry name" value="TM2"/>
    <property type="match status" value="1"/>
</dbReference>
<feature type="domain" description="TM2" evidence="7">
    <location>
        <begin position="62"/>
        <end position="105"/>
    </location>
</feature>
<evidence type="ECO:0000313" key="8">
    <source>
        <dbReference type="EMBL" id="MFD2563880.1"/>
    </source>
</evidence>
<comment type="subcellular location">
    <subcellularLocation>
        <location evidence="1">Membrane</location>
        <topology evidence="1">Multi-pass membrane protein</topology>
    </subcellularLocation>
</comment>
<organism evidence="8 9">
    <name type="scientific">Aquimarina rubra</name>
    <dbReference type="NCBI Taxonomy" id="1920033"/>
    <lineage>
        <taxon>Bacteria</taxon>
        <taxon>Pseudomonadati</taxon>
        <taxon>Bacteroidota</taxon>
        <taxon>Flavobacteriia</taxon>
        <taxon>Flavobacteriales</taxon>
        <taxon>Flavobacteriaceae</taxon>
        <taxon>Aquimarina</taxon>
    </lineage>
</organism>
<sequence length="148" mass="16181">MSEEKDSLGDDIKKGAEEALDNAKEAAKKAKEKAGEFAEEAKETAEEFVEEAKETFGSNNSENKKVLTGILAIVLGWTGAHKFILGYNKEGFILLGITLISIPLVCLAIGALTIYIPGIIGLIEGIIYLTKSDEEFYQTYQVGKKAWF</sequence>
<evidence type="ECO:0000256" key="2">
    <source>
        <dbReference type="ARBA" id="ARBA00022692"/>
    </source>
</evidence>
<evidence type="ECO:0000259" key="7">
    <source>
        <dbReference type="Pfam" id="PF05154"/>
    </source>
</evidence>
<proteinExistence type="predicted"/>
<evidence type="ECO:0000256" key="3">
    <source>
        <dbReference type="ARBA" id="ARBA00022989"/>
    </source>
</evidence>
<keyword evidence="9" id="KW-1185">Reference proteome</keyword>
<comment type="caution">
    <text evidence="8">The sequence shown here is derived from an EMBL/GenBank/DDBJ whole genome shotgun (WGS) entry which is preliminary data.</text>
</comment>